<evidence type="ECO:0000256" key="1">
    <source>
        <dbReference type="SAM" id="SignalP"/>
    </source>
</evidence>
<feature type="domain" description="Putative beta-lactamase-inhibitor-like PepSY-like" evidence="2">
    <location>
        <begin position="28"/>
        <end position="63"/>
    </location>
</feature>
<feature type="domain" description="Putative beta-lactamase-inhibitor-like PepSY-like" evidence="2">
    <location>
        <begin position="77"/>
        <end position="160"/>
    </location>
</feature>
<comment type="caution">
    <text evidence="4">The sequence shown here is derived from an EMBL/GenBank/DDBJ whole genome shotgun (WGS) entry which is preliminary data.</text>
</comment>
<evidence type="ECO:0000313" key="6">
    <source>
        <dbReference type="Proteomes" id="UP000629596"/>
    </source>
</evidence>
<accession>A0A3D8HD58</accession>
<dbReference type="EMBL" id="QREV01000027">
    <property type="protein sequence ID" value="RDU48914.1"/>
    <property type="molecule type" value="Genomic_DNA"/>
</dbReference>
<feature type="signal peptide" evidence="1">
    <location>
        <begin position="1"/>
        <end position="21"/>
    </location>
</feature>
<dbReference type="EMBL" id="JACRTI010000027">
    <property type="protein sequence ID" value="MBC8602401.1"/>
    <property type="molecule type" value="Genomic_DNA"/>
</dbReference>
<feature type="chain" id="PRO_5017680068" evidence="1">
    <location>
        <begin position="22"/>
        <end position="315"/>
    </location>
</feature>
<dbReference type="PROSITE" id="PS51257">
    <property type="entry name" value="PROKAR_LIPOPROTEIN"/>
    <property type="match status" value="1"/>
</dbReference>
<evidence type="ECO:0000313" key="4">
    <source>
        <dbReference type="EMBL" id="RDU48914.1"/>
    </source>
</evidence>
<evidence type="ECO:0000313" key="5">
    <source>
        <dbReference type="Proteomes" id="UP000256321"/>
    </source>
</evidence>
<evidence type="ECO:0000313" key="3">
    <source>
        <dbReference type="EMBL" id="MBC8602401.1"/>
    </source>
</evidence>
<dbReference type="AlphaFoldDB" id="A0A3D8HD58"/>
<dbReference type="SUPFAM" id="SSF160574">
    <property type="entry name" value="BT0923-like"/>
    <property type="match status" value="2"/>
</dbReference>
<reference evidence="3 6" key="2">
    <citation type="submission" date="2020-08" db="EMBL/GenBank/DDBJ databases">
        <title>Genome public.</title>
        <authorList>
            <person name="Liu C."/>
            <person name="Sun Q."/>
        </authorList>
    </citation>
    <scope>NUCLEOTIDE SEQUENCE [LARGE SCALE GENOMIC DNA]</scope>
    <source>
        <strain evidence="3 6">426_9</strain>
    </source>
</reference>
<evidence type="ECO:0000259" key="2">
    <source>
        <dbReference type="Pfam" id="PF11396"/>
    </source>
</evidence>
<keyword evidence="6" id="KW-1185">Reference proteome</keyword>
<dbReference type="RefSeq" id="WP_115499905.1">
    <property type="nucleotide sequence ID" value="NZ_JACRTI010000027.1"/>
</dbReference>
<dbReference type="Proteomes" id="UP000256321">
    <property type="component" value="Unassembled WGS sequence"/>
</dbReference>
<dbReference type="InterPro" id="IPR021533">
    <property type="entry name" value="PepSY-like"/>
</dbReference>
<dbReference type="Pfam" id="PF11396">
    <property type="entry name" value="PepSY_like"/>
    <property type="match status" value="2"/>
</dbReference>
<sequence>MKLKNLILAFACCALVFTACSDDDDDKVIPSDVPEAVLKAFENKYGDIKDVKWEKKNNFNVARFQTGAITKAGNSYTTSAWYDDNGSEKQVNQDIPFANLPEAVKTAFDAYQKKMYADWKADDDVDVVSRLDMGLIYIIEIEKGKEERELSFSPDGVLLKDVLDTDDDDEILPVIVSDEIKKKIAELFPNSKSVVILEIDADDDDNETEIDILDDGIHKEVKLDAKGNWISTEFETTLPEAMEIMNTLNPAILAKLVAMAGQAGIDLTKPEIIRNTEVTIVDHATKGMYFEVEIEIGDKDLEVIIDKDGNISFDK</sequence>
<keyword evidence="1" id="KW-0732">Signal</keyword>
<name>A0A3D8HD58_9BACT</name>
<dbReference type="Proteomes" id="UP000629596">
    <property type="component" value="Unassembled WGS sequence"/>
</dbReference>
<reference evidence="4 5" key="1">
    <citation type="submission" date="2018-07" db="EMBL/GenBank/DDBJ databases">
        <title>Parabacteroides acidifaciens nov. sp., isolated from human feces.</title>
        <authorList>
            <person name="Wang Y.J."/>
        </authorList>
    </citation>
    <scope>NUCLEOTIDE SEQUENCE [LARGE SCALE GENOMIC DNA]</scope>
    <source>
        <strain evidence="4 5">426-9</strain>
    </source>
</reference>
<gene>
    <name evidence="4" type="ORF">DWU89_12140</name>
    <name evidence="3" type="ORF">H8784_11835</name>
</gene>
<organism evidence="4 5">
    <name type="scientific">Parabacteroides acidifaciens</name>
    <dbReference type="NCBI Taxonomy" id="2290935"/>
    <lineage>
        <taxon>Bacteria</taxon>
        <taxon>Pseudomonadati</taxon>
        <taxon>Bacteroidota</taxon>
        <taxon>Bacteroidia</taxon>
        <taxon>Bacteroidales</taxon>
        <taxon>Tannerellaceae</taxon>
        <taxon>Parabacteroides</taxon>
    </lineage>
</organism>
<dbReference type="Gene3D" id="3.10.450.360">
    <property type="match status" value="1"/>
</dbReference>
<proteinExistence type="predicted"/>
<protein>
    <submittedName>
        <fullName evidence="3">PepSY-like domain-containing protein</fullName>
    </submittedName>
</protein>